<evidence type="ECO:0000256" key="1">
    <source>
        <dbReference type="ARBA" id="ARBA00004186"/>
    </source>
</evidence>
<name>A0A8C4THE3_ERPCA</name>
<evidence type="ECO:0000256" key="7">
    <source>
        <dbReference type="ARBA" id="ARBA00023054"/>
    </source>
</evidence>
<dbReference type="PANTHER" id="PTHR19378:SF0">
    <property type="entry name" value="HAUS AUGMIN-LIKE COMPLEX SUBUNIT 3"/>
    <property type="match status" value="1"/>
</dbReference>
<dbReference type="GO" id="GO:0051225">
    <property type="term" value="P:spindle assembly"/>
    <property type="evidence" value="ECO:0007669"/>
    <property type="project" value="InterPro"/>
</dbReference>
<dbReference type="OrthoDB" id="2159690at2759"/>
<dbReference type="GO" id="GO:0070652">
    <property type="term" value="C:HAUS complex"/>
    <property type="evidence" value="ECO:0007669"/>
    <property type="project" value="InterPro"/>
</dbReference>
<dbReference type="GO" id="GO:0005815">
    <property type="term" value="C:microtubule organizing center"/>
    <property type="evidence" value="ECO:0007669"/>
    <property type="project" value="TreeGrafter"/>
</dbReference>
<accession>A0A8C4THE3</accession>
<feature type="domain" description="HAUS augmin-like complex subunit 3 N-terminal" evidence="11">
    <location>
        <begin position="29"/>
        <end position="288"/>
    </location>
</feature>
<evidence type="ECO:0000256" key="4">
    <source>
        <dbReference type="ARBA" id="ARBA00022618"/>
    </source>
</evidence>
<evidence type="ECO:0000259" key="11">
    <source>
        <dbReference type="Pfam" id="PF14932"/>
    </source>
</evidence>
<keyword evidence="7 10" id="KW-0175">Coiled coil</keyword>
<organism evidence="12 13">
    <name type="scientific">Erpetoichthys calabaricus</name>
    <name type="common">Rope fish</name>
    <name type="synonym">Calamoichthys calabaricus</name>
    <dbReference type="NCBI Taxonomy" id="27687"/>
    <lineage>
        <taxon>Eukaryota</taxon>
        <taxon>Metazoa</taxon>
        <taxon>Chordata</taxon>
        <taxon>Craniata</taxon>
        <taxon>Vertebrata</taxon>
        <taxon>Euteleostomi</taxon>
        <taxon>Actinopterygii</taxon>
        <taxon>Polypteriformes</taxon>
        <taxon>Polypteridae</taxon>
        <taxon>Erpetoichthys</taxon>
    </lineage>
</organism>
<dbReference type="CTD" id="79441"/>
<comment type="subcellular location">
    <subcellularLocation>
        <location evidence="1">Cytoplasm</location>
        <location evidence="1">Cytoskeleton</location>
        <location evidence="1">Spindle</location>
    </subcellularLocation>
</comment>
<dbReference type="GeneID" id="114651724"/>
<keyword evidence="13" id="KW-1185">Reference proteome</keyword>
<dbReference type="PANTHER" id="PTHR19378">
    <property type="entry name" value="GOLGIN- RELATED"/>
    <property type="match status" value="1"/>
</dbReference>
<dbReference type="GO" id="GO:0072686">
    <property type="term" value="C:mitotic spindle"/>
    <property type="evidence" value="ECO:0007669"/>
    <property type="project" value="TreeGrafter"/>
</dbReference>
<evidence type="ECO:0000256" key="5">
    <source>
        <dbReference type="ARBA" id="ARBA00022701"/>
    </source>
</evidence>
<dbReference type="AlphaFoldDB" id="A0A8C4THE3"/>
<keyword evidence="8" id="KW-0206">Cytoskeleton</keyword>
<dbReference type="GO" id="GO:0051301">
    <property type="term" value="P:cell division"/>
    <property type="evidence" value="ECO:0007669"/>
    <property type="project" value="UniProtKB-KW"/>
</dbReference>
<dbReference type="GeneTree" id="ENSGT00390000011904"/>
<evidence type="ECO:0000256" key="6">
    <source>
        <dbReference type="ARBA" id="ARBA00022776"/>
    </source>
</evidence>
<gene>
    <name evidence="12" type="primary">HAUS3</name>
    <name evidence="12" type="synonym">haus3</name>
</gene>
<keyword evidence="6" id="KW-0498">Mitosis</keyword>
<reference evidence="12" key="3">
    <citation type="submission" date="2025-09" db="UniProtKB">
        <authorList>
            <consortium name="Ensembl"/>
        </authorList>
    </citation>
    <scope>IDENTIFICATION</scope>
</reference>
<feature type="coiled-coil region" evidence="10">
    <location>
        <begin position="77"/>
        <end position="121"/>
    </location>
</feature>
<dbReference type="InterPro" id="IPR026206">
    <property type="entry name" value="HAUS3"/>
</dbReference>
<proteinExistence type="inferred from homology"/>
<keyword evidence="3" id="KW-0963">Cytoplasm</keyword>
<dbReference type="InterPro" id="IPR032733">
    <property type="entry name" value="HAUS3_N"/>
</dbReference>
<sequence length="625" mass="72679">MEGGTQLVETLKKLGYPKASKLNGEDFDWLFEAGEDRCFLHWFCTSLNKQHLLNEEEVIAFENLKKSGKTMLDEDSLAEVLKAYQNTELKMESAAQEKMEIEKLEEEIQSLKKMKNLKVQRRNKLQVMATVSRSSSLKLCAEEQLTTKDIKEKMEILGAENAKFNRELQSLTETVKRLTDFFSNVSNSSSESLKYMPVFLSHLSLDKYLHLEEHNTKALVSYAKKQFFEGISDLVESSNEENFQLLDVSRNPLCGEGNQVQEERRKEMARLQFAYIVAQHQLVEKNAEEQSILAGLNWIKENFVFSPRAMTSGDDYEFKVKFGRLKKELQSTEEQVESLRREKLSATLRENAQFLNVPVVKGDFDLQIARQDYYMSGQDEVCTQLLEQKASFELLQLAYEMELRKYRQFHKQLEEMVLDLERSRSELARRLETFSDPALSKPAKQRSIIDSKDFTFHRLYQMLVENTDGKEQLFRTHECLDQAAQKLQQDILSLTDHVAASNQEQSLLLSKMESDLDVLRNTNYCGLKQIVLTPQVCLTKQDHFINSQELGETIINLDSQLTILNQLMLEIIKDVKAKNTILEHNKLLQMERELYVYFFQDENYLKSIFEELENKVRSLATGHEK</sequence>
<dbReference type="RefSeq" id="XP_028657471.1">
    <property type="nucleotide sequence ID" value="XM_028801638.2"/>
</dbReference>
<dbReference type="GO" id="GO:0031023">
    <property type="term" value="P:microtubule organizing center organization"/>
    <property type="evidence" value="ECO:0007669"/>
    <property type="project" value="TreeGrafter"/>
</dbReference>
<reference evidence="12" key="2">
    <citation type="submission" date="2025-08" db="UniProtKB">
        <authorList>
            <consortium name="Ensembl"/>
        </authorList>
    </citation>
    <scope>IDENTIFICATION</scope>
</reference>
<feature type="coiled-coil region" evidence="10">
    <location>
        <begin position="322"/>
        <end position="349"/>
    </location>
</feature>
<dbReference type="GO" id="GO:0005874">
    <property type="term" value="C:microtubule"/>
    <property type="evidence" value="ECO:0007669"/>
    <property type="project" value="UniProtKB-KW"/>
</dbReference>
<evidence type="ECO:0000313" key="12">
    <source>
        <dbReference type="Ensembl" id="ENSECRP00000029385.1"/>
    </source>
</evidence>
<evidence type="ECO:0000256" key="10">
    <source>
        <dbReference type="SAM" id="Coils"/>
    </source>
</evidence>
<keyword evidence="5" id="KW-0493">Microtubule</keyword>
<reference evidence="12" key="1">
    <citation type="submission" date="2021-06" db="EMBL/GenBank/DDBJ databases">
        <authorList>
            <consortium name="Wellcome Sanger Institute Data Sharing"/>
        </authorList>
    </citation>
    <scope>NUCLEOTIDE SEQUENCE [LARGE SCALE GENOMIC DNA]</scope>
</reference>
<evidence type="ECO:0000256" key="2">
    <source>
        <dbReference type="ARBA" id="ARBA00009645"/>
    </source>
</evidence>
<keyword evidence="9" id="KW-0131">Cell cycle</keyword>
<dbReference type="Pfam" id="PF14932">
    <property type="entry name" value="HAUS-augmin3"/>
    <property type="match status" value="1"/>
</dbReference>
<evidence type="ECO:0000256" key="8">
    <source>
        <dbReference type="ARBA" id="ARBA00023212"/>
    </source>
</evidence>
<evidence type="ECO:0000256" key="3">
    <source>
        <dbReference type="ARBA" id="ARBA00022490"/>
    </source>
</evidence>
<protein>
    <submittedName>
        <fullName evidence="12">HAUS augmin-like complex, subunit 3</fullName>
    </submittedName>
</protein>
<comment type="similarity">
    <text evidence="2">Belongs to the HAUS3 family.</text>
</comment>
<keyword evidence="4" id="KW-0132">Cell division</keyword>
<dbReference type="PRINTS" id="PR02089">
    <property type="entry name" value="HAUSAUGMINL3"/>
</dbReference>
<evidence type="ECO:0000256" key="9">
    <source>
        <dbReference type="ARBA" id="ARBA00023306"/>
    </source>
</evidence>
<dbReference type="Ensembl" id="ENSECRT00000030006.1">
    <property type="protein sequence ID" value="ENSECRP00000029385.1"/>
    <property type="gene ID" value="ENSECRG00000019922.1"/>
</dbReference>
<dbReference type="Proteomes" id="UP000694620">
    <property type="component" value="Chromosome 5"/>
</dbReference>
<evidence type="ECO:0000313" key="13">
    <source>
        <dbReference type="Proteomes" id="UP000694620"/>
    </source>
</evidence>